<sequence>MFSTALAVFGYNQIFKEAGIGQAYPQAPSPAAPNRYLSFQARLTDSSDNPITTPTDVRFIVYNNETASGSAKLWEELRYIDPDQDGIFSVTLGTEQSIASSVFTENVNLWLGVTVEVDPEATPRQRIATVGYALNAETLQGFPPSASASADQIPVLTQEGDLVLAAASPMVYSSSGTFAIKGQALTITTDTGTNGAITIAPDGTGSLNLTGSTTTQNFIRATNANLTSGHLISGYVGNDTATGDLLNLSSGASETEKFTVDRSGQCIEENSLISTSAGYKKIKDIVPNDQVLSLNETTGQFEYQTVEKTLDMGRKEIYELTTETGKKIETTANHPYLTKKSAEADLVSLADSLTDGPDNLETNISSLNQLVKSPNIRGVDLPGVEPGRRGLSGPSSEPAKPTPNQFWVKVIYLSIGDAIATIDGFEKI</sequence>
<organism evidence="3 4">
    <name type="scientific">Candidatus Beckwithbacteria bacterium CG_4_10_14_0_2_um_filter_47_25</name>
    <dbReference type="NCBI Taxonomy" id="1974493"/>
    <lineage>
        <taxon>Bacteria</taxon>
        <taxon>Candidatus Beckwithiibacteriota</taxon>
    </lineage>
</organism>
<evidence type="ECO:0000313" key="4">
    <source>
        <dbReference type="Proteomes" id="UP000228627"/>
    </source>
</evidence>
<dbReference type="NCBIfam" id="TIGR01445">
    <property type="entry name" value="intein_Nterm"/>
    <property type="match status" value="1"/>
</dbReference>
<evidence type="ECO:0000259" key="2">
    <source>
        <dbReference type="SMART" id="SM00306"/>
    </source>
</evidence>
<feature type="non-terminal residue" evidence="3">
    <location>
        <position position="428"/>
    </location>
</feature>
<dbReference type="SUPFAM" id="SSF51294">
    <property type="entry name" value="Hedgehog/intein (Hint) domain"/>
    <property type="match status" value="1"/>
</dbReference>
<dbReference type="CDD" id="cd00081">
    <property type="entry name" value="Hint"/>
    <property type="match status" value="1"/>
</dbReference>
<accession>A0A2M7W5S5</accession>
<protein>
    <recommendedName>
        <fullName evidence="2">Hint domain-containing protein</fullName>
    </recommendedName>
</protein>
<evidence type="ECO:0000313" key="3">
    <source>
        <dbReference type="EMBL" id="PJA21994.1"/>
    </source>
</evidence>
<evidence type="ECO:0000256" key="1">
    <source>
        <dbReference type="SAM" id="MobiDB-lite"/>
    </source>
</evidence>
<dbReference type="Gene3D" id="2.170.16.10">
    <property type="entry name" value="Hedgehog/Intein (Hint) domain"/>
    <property type="match status" value="1"/>
</dbReference>
<feature type="region of interest" description="Disordered" evidence="1">
    <location>
        <begin position="376"/>
        <end position="400"/>
    </location>
</feature>
<dbReference type="InterPro" id="IPR006141">
    <property type="entry name" value="Intein_N"/>
</dbReference>
<feature type="domain" description="Hint" evidence="2">
    <location>
        <begin position="264"/>
        <end position="423"/>
    </location>
</feature>
<dbReference type="AlphaFoldDB" id="A0A2M7W5S5"/>
<proteinExistence type="predicted"/>
<gene>
    <name evidence="3" type="ORF">COX59_03520</name>
</gene>
<dbReference type="Proteomes" id="UP000228627">
    <property type="component" value="Unassembled WGS sequence"/>
</dbReference>
<dbReference type="InterPro" id="IPR036844">
    <property type="entry name" value="Hint_dom_sf"/>
</dbReference>
<dbReference type="EMBL" id="PFQG01000131">
    <property type="protein sequence ID" value="PJA21994.1"/>
    <property type="molecule type" value="Genomic_DNA"/>
</dbReference>
<dbReference type="GO" id="GO:0016539">
    <property type="term" value="P:intein-mediated protein splicing"/>
    <property type="evidence" value="ECO:0007669"/>
    <property type="project" value="InterPro"/>
</dbReference>
<name>A0A2M7W5S5_9BACT</name>
<reference evidence="4" key="1">
    <citation type="submission" date="2017-09" db="EMBL/GenBank/DDBJ databases">
        <title>Depth-based differentiation of microbial function through sediment-hosted aquifers and enrichment of novel symbionts in the deep terrestrial subsurface.</title>
        <authorList>
            <person name="Probst A.J."/>
            <person name="Ladd B."/>
            <person name="Jarett J.K."/>
            <person name="Geller-Mcgrath D.E."/>
            <person name="Sieber C.M.K."/>
            <person name="Emerson J.B."/>
            <person name="Anantharaman K."/>
            <person name="Thomas B.C."/>
            <person name="Malmstrom R."/>
            <person name="Stieglmeier M."/>
            <person name="Klingl A."/>
            <person name="Woyke T."/>
            <person name="Ryan C.M."/>
            <person name="Banfield J.F."/>
        </authorList>
    </citation>
    <scope>NUCLEOTIDE SEQUENCE [LARGE SCALE GENOMIC DNA]</scope>
</reference>
<dbReference type="SMART" id="SM00306">
    <property type="entry name" value="HintN"/>
    <property type="match status" value="1"/>
</dbReference>
<comment type="caution">
    <text evidence="3">The sequence shown here is derived from an EMBL/GenBank/DDBJ whole genome shotgun (WGS) entry which is preliminary data.</text>
</comment>
<dbReference type="PROSITE" id="PS50817">
    <property type="entry name" value="INTEIN_N_TER"/>
    <property type="match status" value="1"/>
</dbReference>
<dbReference type="InterPro" id="IPR003587">
    <property type="entry name" value="Hint_dom_N"/>
</dbReference>